<evidence type="ECO:0000256" key="12">
    <source>
        <dbReference type="ARBA" id="ARBA00022837"/>
    </source>
</evidence>
<comment type="cofactor">
    <cofactor evidence="2">
        <name>Mg(2+)</name>
        <dbReference type="ChEBI" id="CHEBI:18420"/>
    </cofactor>
</comment>
<evidence type="ECO:0000256" key="1">
    <source>
        <dbReference type="ARBA" id="ARBA00001913"/>
    </source>
</evidence>
<keyword evidence="10" id="KW-0498">Mitosis</keyword>
<keyword evidence="6" id="KW-0540">Nuclease</keyword>
<evidence type="ECO:0000256" key="20">
    <source>
        <dbReference type="ARBA" id="ARBA00059712"/>
    </source>
</evidence>
<dbReference type="Pfam" id="PF21292">
    <property type="entry name" value="EME1-MUS81_C"/>
    <property type="match status" value="1"/>
</dbReference>
<keyword evidence="12" id="KW-0106">Calcium</keyword>
<evidence type="ECO:0000256" key="13">
    <source>
        <dbReference type="ARBA" id="ARBA00022842"/>
    </source>
</evidence>
<dbReference type="GO" id="GO:0005634">
    <property type="term" value="C:nucleus"/>
    <property type="evidence" value="ECO:0007669"/>
    <property type="project" value="UniProtKB-SubCell"/>
</dbReference>
<dbReference type="GO" id="GO:0016787">
    <property type="term" value="F:hydrolase activity"/>
    <property type="evidence" value="ECO:0007669"/>
    <property type="project" value="UniProtKB-KW"/>
</dbReference>
<gene>
    <name evidence="25" type="ORF">ZIOFF_059771</name>
</gene>
<keyword evidence="11" id="KW-0378">Hydrolase</keyword>
<evidence type="ECO:0000256" key="5">
    <source>
        <dbReference type="ARBA" id="ARBA00022618"/>
    </source>
</evidence>
<protein>
    <recommendedName>
        <fullName evidence="24">ERCC4 domain-containing protein</fullName>
    </recommendedName>
</protein>
<dbReference type="GO" id="GO:0004519">
    <property type="term" value="F:endonuclease activity"/>
    <property type="evidence" value="ECO:0007669"/>
    <property type="project" value="UniProtKB-KW"/>
</dbReference>
<organism evidence="25 26">
    <name type="scientific">Zingiber officinale</name>
    <name type="common">Ginger</name>
    <name type="synonym">Amomum zingiber</name>
    <dbReference type="NCBI Taxonomy" id="94328"/>
    <lineage>
        <taxon>Eukaryota</taxon>
        <taxon>Viridiplantae</taxon>
        <taxon>Streptophyta</taxon>
        <taxon>Embryophyta</taxon>
        <taxon>Tracheophyta</taxon>
        <taxon>Spermatophyta</taxon>
        <taxon>Magnoliopsida</taxon>
        <taxon>Liliopsida</taxon>
        <taxon>Zingiberales</taxon>
        <taxon>Zingiberaceae</taxon>
        <taxon>Zingiber</taxon>
    </lineage>
</organism>
<evidence type="ECO:0000256" key="3">
    <source>
        <dbReference type="ARBA" id="ARBA00004123"/>
    </source>
</evidence>
<keyword evidence="13" id="KW-0460">Magnesium</keyword>
<comment type="caution">
    <text evidence="25">The sequence shown here is derived from an EMBL/GenBank/DDBJ whole genome shotgun (WGS) entry which is preliminary data.</text>
</comment>
<dbReference type="FunFam" id="1.10.150.670:FF:000007">
    <property type="entry name" value="Crossover junction endonuclease EME1B"/>
    <property type="match status" value="1"/>
</dbReference>
<evidence type="ECO:0000256" key="2">
    <source>
        <dbReference type="ARBA" id="ARBA00001946"/>
    </source>
</evidence>
<dbReference type="GO" id="GO:0006281">
    <property type="term" value="P:DNA repair"/>
    <property type="evidence" value="ECO:0007669"/>
    <property type="project" value="UniProtKB-KW"/>
</dbReference>
<evidence type="ECO:0000256" key="19">
    <source>
        <dbReference type="ARBA" id="ARBA00023306"/>
    </source>
</evidence>
<keyword evidence="15" id="KW-0233">DNA recombination</keyword>
<comment type="function">
    <text evidence="20">Interacts with MUS81 to form a DNA structure-specific endonuclease with substrate preference for branched DNA structures with a 5'-end at the branch nick. Typical substrates include 3'-flap structures, D-loops, replication forks, nicked Holliday junctions and also intact Holliday junctions with a reduced efficiency. May be required in mitosis for the processing of stalled or collapsed replication fork intermediates. Plays a role in DNA repair and in genotoxic stress-induced homologous recombination (HR) in somatic cells. Mediates a subset of meiotic recombination events that are insensitive to crossover interference.</text>
</comment>
<evidence type="ECO:0000259" key="24">
    <source>
        <dbReference type="Pfam" id="PF02732"/>
    </source>
</evidence>
<comment type="similarity">
    <text evidence="4">Belongs to the EME1/MMS4 family.</text>
</comment>
<evidence type="ECO:0000256" key="7">
    <source>
        <dbReference type="ARBA" id="ARBA00022723"/>
    </source>
</evidence>
<dbReference type="PANTHER" id="PTHR21077">
    <property type="entry name" value="EME1 PROTEIN"/>
    <property type="match status" value="1"/>
</dbReference>
<evidence type="ECO:0000256" key="17">
    <source>
        <dbReference type="ARBA" id="ARBA00023242"/>
    </source>
</evidence>
<dbReference type="AlphaFoldDB" id="A0A8J5F7T4"/>
<feature type="domain" description="ERCC4" evidence="24">
    <location>
        <begin position="346"/>
        <end position="513"/>
    </location>
</feature>
<dbReference type="Gene3D" id="1.10.150.670">
    <property type="entry name" value="Crossover junction endonuclease EME1, DNA-binding domain"/>
    <property type="match status" value="1"/>
</dbReference>
<evidence type="ECO:0000256" key="9">
    <source>
        <dbReference type="ARBA" id="ARBA00022763"/>
    </source>
</evidence>
<dbReference type="GO" id="GO:0051321">
    <property type="term" value="P:meiotic cell cycle"/>
    <property type="evidence" value="ECO:0007669"/>
    <property type="project" value="UniProtKB-KW"/>
</dbReference>
<evidence type="ECO:0000256" key="8">
    <source>
        <dbReference type="ARBA" id="ARBA00022759"/>
    </source>
</evidence>
<sequence>MDGRPPTACTIDIISDEDENEDSSLQGPPNKASKMDGEGHRRGRPPLTVVVIDDGVTPQKENPVRTTYFIPETPMSPGKPFDSDPSIVKCSLTRAKVANDSSEFSGDFLRMLFPLPFPIPHVSAKEITKEGVGHLICLFAAVSAGVGRLICLESDNESELDVPLITTKKSGTDIIASTSYENSQVHLSSQRVEEPKGSGVIQDCFPMYDLVLDNYNNNDKDLMKHGRDGIMDDNNETQIIGESPPDIDNIVEQTPFQGMYNKENITVIENQEGFGKTHQRTEAEGRKGQLKEKKLHLREERKRLKQQEKLQKEALKTEAAEAKKLEKERQKWEKGKFALKSMMAEIDAKIIENGSVGGLLLTRFAEKGLSFRITSNPIQRSILWKINAPDHITELSLLGSDVPYILLVHQAEEFCDLVSNGSLFANIQIVQNKYPGFTICYLTNKLMSYIKKWLVLCSCSHAVNRLNTKIHQMSVTGDAHLLRRSVLSKLVTHYSEVHSRDCIDEAEVAETIVGLTFSLANCQFRKKPTWLSVHANGTIIPKDFIDRKLIKGSVWLKALIAIPKVQPRYAVAIWKKYPTMRSLLNVYMDPTKSVSVHEKEFLLKDLMIEGALGTEVRRLGDVCSKRVYRILMAQNGGIETDDVEQGADSFHP</sequence>
<keyword evidence="14 22" id="KW-0175">Coiled coil</keyword>
<evidence type="ECO:0000256" key="4">
    <source>
        <dbReference type="ARBA" id="ARBA00005313"/>
    </source>
</evidence>
<dbReference type="InterPro" id="IPR042530">
    <property type="entry name" value="EME1/EME2_C"/>
</dbReference>
<keyword evidence="5" id="KW-0132">Cell division</keyword>
<evidence type="ECO:0000256" key="11">
    <source>
        <dbReference type="ARBA" id="ARBA00022801"/>
    </source>
</evidence>
<dbReference type="GO" id="GO:0048476">
    <property type="term" value="C:Holliday junction resolvase complex"/>
    <property type="evidence" value="ECO:0007669"/>
    <property type="project" value="InterPro"/>
</dbReference>
<accession>A0A8J5F7T4</accession>
<evidence type="ECO:0000256" key="15">
    <source>
        <dbReference type="ARBA" id="ARBA00023172"/>
    </source>
</evidence>
<evidence type="ECO:0000313" key="25">
    <source>
        <dbReference type="EMBL" id="KAG6483131.1"/>
    </source>
</evidence>
<evidence type="ECO:0000256" key="22">
    <source>
        <dbReference type="SAM" id="Coils"/>
    </source>
</evidence>
<dbReference type="GO" id="GO:0006310">
    <property type="term" value="P:DNA recombination"/>
    <property type="evidence" value="ECO:0007669"/>
    <property type="project" value="UniProtKB-KW"/>
</dbReference>
<evidence type="ECO:0000313" key="26">
    <source>
        <dbReference type="Proteomes" id="UP000734854"/>
    </source>
</evidence>
<dbReference type="InterPro" id="IPR006166">
    <property type="entry name" value="ERCC4_domain"/>
</dbReference>
<evidence type="ECO:0000256" key="6">
    <source>
        <dbReference type="ARBA" id="ARBA00022722"/>
    </source>
</evidence>
<evidence type="ECO:0000256" key="23">
    <source>
        <dbReference type="SAM" id="MobiDB-lite"/>
    </source>
</evidence>
<evidence type="ECO:0000256" key="14">
    <source>
        <dbReference type="ARBA" id="ARBA00023054"/>
    </source>
</evidence>
<proteinExistence type="inferred from homology"/>
<comment type="cofactor">
    <cofactor evidence="1">
        <name>Ca(2+)</name>
        <dbReference type="ChEBI" id="CHEBI:29108"/>
    </cofactor>
</comment>
<evidence type="ECO:0000256" key="16">
    <source>
        <dbReference type="ARBA" id="ARBA00023204"/>
    </source>
</evidence>
<keyword evidence="8" id="KW-0255">Endonuclease</keyword>
<dbReference type="GO" id="GO:0046872">
    <property type="term" value="F:metal ion binding"/>
    <property type="evidence" value="ECO:0007669"/>
    <property type="project" value="UniProtKB-KW"/>
</dbReference>
<dbReference type="GO" id="GO:0051301">
    <property type="term" value="P:cell division"/>
    <property type="evidence" value="ECO:0007669"/>
    <property type="project" value="UniProtKB-KW"/>
</dbReference>
<evidence type="ECO:0000256" key="18">
    <source>
        <dbReference type="ARBA" id="ARBA00023254"/>
    </source>
</evidence>
<dbReference type="Gene3D" id="3.40.50.10130">
    <property type="match status" value="1"/>
</dbReference>
<keyword evidence="19" id="KW-0131">Cell cycle</keyword>
<feature type="region of interest" description="Disordered" evidence="23">
    <location>
        <begin position="1"/>
        <end position="45"/>
    </location>
</feature>
<keyword evidence="26" id="KW-1185">Reference proteome</keyword>
<feature type="coiled-coil region" evidence="22">
    <location>
        <begin position="280"/>
        <end position="335"/>
    </location>
</feature>
<dbReference type="Proteomes" id="UP000734854">
    <property type="component" value="Unassembled WGS sequence"/>
</dbReference>
<keyword evidence="17" id="KW-0539">Nucleus</keyword>
<dbReference type="CDD" id="cd20083">
    <property type="entry name" value="XPF_nuclease_EME"/>
    <property type="match status" value="1"/>
</dbReference>
<evidence type="ECO:0000256" key="10">
    <source>
        <dbReference type="ARBA" id="ARBA00022776"/>
    </source>
</evidence>
<dbReference type="EMBL" id="JACMSC010000016">
    <property type="protein sequence ID" value="KAG6483131.1"/>
    <property type="molecule type" value="Genomic_DNA"/>
</dbReference>
<keyword evidence="18" id="KW-0469">Meiosis</keyword>
<name>A0A8J5F7T4_ZINOF</name>
<dbReference type="PANTHER" id="PTHR21077:SF5">
    <property type="entry name" value="CROSSOVER JUNCTION ENDONUCLEASE MMS4"/>
    <property type="match status" value="1"/>
</dbReference>
<reference evidence="25 26" key="1">
    <citation type="submission" date="2020-08" db="EMBL/GenBank/DDBJ databases">
        <title>Plant Genome Project.</title>
        <authorList>
            <person name="Zhang R.-G."/>
        </authorList>
    </citation>
    <scope>NUCLEOTIDE SEQUENCE [LARGE SCALE GENOMIC DNA]</scope>
    <source>
        <tissue evidence="25">Rhizome</tissue>
    </source>
</reference>
<evidence type="ECO:0000256" key="21">
    <source>
        <dbReference type="ARBA" id="ARBA00066032"/>
    </source>
</evidence>
<keyword evidence="7" id="KW-0479">Metal-binding</keyword>
<comment type="subunit">
    <text evidence="21">Forms a heterodimer with MUS81.</text>
</comment>
<dbReference type="InterPro" id="IPR047524">
    <property type="entry name" value="XPF_nuclease_EME1_plant/arthr"/>
</dbReference>
<dbReference type="InterPro" id="IPR033310">
    <property type="entry name" value="Mms4/EME1/EME2"/>
</dbReference>
<comment type="subcellular location">
    <subcellularLocation>
        <location evidence="3">Nucleus</location>
    </subcellularLocation>
</comment>
<keyword evidence="9" id="KW-0227">DNA damage</keyword>
<dbReference type="Pfam" id="PF02732">
    <property type="entry name" value="ERCC4"/>
    <property type="match status" value="1"/>
</dbReference>
<keyword evidence="16" id="KW-0234">DNA repair</keyword>